<name>A0A0F9QK47_9ZZZZ</name>
<proteinExistence type="predicted"/>
<dbReference type="AlphaFoldDB" id="A0A0F9QK47"/>
<accession>A0A0F9QK47</accession>
<protein>
    <recommendedName>
        <fullName evidence="2">DUF1496 domain-containing protein</fullName>
    </recommendedName>
</protein>
<dbReference type="InterPro" id="IPR009971">
    <property type="entry name" value="DUF1496"/>
</dbReference>
<gene>
    <name evidence="1" type="ORF">LCGC14_0692710</name>
</gene>
<evidence type="ECO:0000313" key="1">
    <source>
        <dbReference type="EMBL" id="KKN44485.1"/>
    </source>
</evidence>
<organism evidence="1">
    <name type="scientific">marine sediment metagenome</name>
    <dbReference type="NCBI Taxonomy" id="412755"/>
    <lineage>
        <taxon>unclassified sequences</taxon>
        <taxon>metagenomes</taxon>
        <taxon>ecological metagenomes</taxon>
    </lineage>
</organism>
<reference evidence="1" key="1">
    <citation type="journal article" date="2015" name="Nature">
        <title>Complex archaea that bridge the gap between prokaryotes and eukaryotes.</title>
        <authorList>
            <person name="Spang A."/>
            <person name="Saw J.H."/>
            <person name="Jorgensen S.L."/>
            <person name="Zaremba-Niedzwiedzka K."/>
            <person name="Martijn J."/>
            <person name="Lind A.E."/>
            <person name="van Eijk R."/>
            <person name="Schleper C."/>
            <person name="Guy L."/>
            <person name="Ettema T.J."/>
        </authorList>
    </citation>
    <scope>NUCLEOTIDE SEQUENCE</scope>
</reference>
<sequence length="100" mass="11334">MRNFLILCFCFSSLSYSILSEATTLKTHSIIDANQFVNEESNCWYDNKRYSEGALIQVHSFTLLCGAKTPQHSNSQLIWLKIDKQGNAIYPTAPKTITVN</sequence>
<dbReference type="Pfam" id="PF07383">
    <property type="entry name" value="DUF1496"/>
    <property type="match status" value="1"/>
</dbReference>
<comment type="caution">
    <text evidence="1">The sequence shown here is derived from an EMBL/GenBank/DDBJ whole genome shotgun (WGS) entry which is preliminary data.</text>
</comment>
<evidence type="ECO:0008006" key="2">
    <source>
        <dbReference type="Google" id="ProtNLM"/>
    </source>
</evidence>
<dbReference type="EMBL" id="LAZR01001448">
    <property type="protein sequence ID" value="KKN44485.1"/>
    <property type="molecule type" value="Genomic_DNA"/>
</dbReference>